<comment type="caution">
    <text evidence="2">The sequence shown here is derived from an EMBL/GenBank/DDBJ whole genome shotgun (WGS) entry which is preliminary data.</text>
</comment>
<dbReference type="InterPro" id="IPR055133">
    <property type="entry name" value="BT_3657-like_N"/>
</dbReference>
<dbReference type="InterPro" id="IPR050727">
    <property type="entry name" value="GH43_arabinanases"/>
</dbReference>
<dbReference type="OrthoDB" id="9758923at2"/>
<evidence type="ECO:0000313" key="3">
    <source>
        <dbReference type="Proteomes" id="UP000268007"/>
    </source>
</evidence>
<dbReference type="Pfam" id="PF22847">
    <property type="entry name" value="BT_3657-like_N"/>
    <property type="match status" value="1"/>
</dbReference>
<sequence>MKKYWFIISVAIMLASCSTKKNVYLFTSFHEPATDGLRLLYSYDAYHWTDLNHVFIKPEVGDKVMRDPSIAQGPDGVFHFVWTSAWTGGKGFGYADSKDLMHWSPQRLINVMDDEPTTVNVWAPEIFYDDDNSRFIIVWASTIPGRFKIGTETETNNHRLYYTTTTDFVTFSKEKLFYDPGFSAIDAEIVKRAKNDYVMVVKDNTRPNRNIKVAFSTSPLGPYTQASEAFTQGYTEGPTVAKAGSNYLIYYDAYREKIFGARSTTDFKTFTDITKQVSVPAGHKHGTIFKTTKKVLNQLKHESGVN</sequence>
<evidence type="ECO:0000313" key="2">
    <source>
        <dbReference type="EMBL" id="RKR84335.1"/>
    </source>
</evidence>
<name>A0A495J5T1_9SPHI</name>
<dbReference type="RefSeq" id="WP_121199882.1">
    <property type="nucleotide sequence ID" value="NZ_RBKU01000001.1"/>
</dbReference>
<dbReference type="Proteomes" id="UP000268007">
    <property type="component" value="Unassembled WGS sequence"/>
</dbReference>
<gene>
    <name evidence="2" type="ORF">BDD43_4569</name>
</gene>
<protein>
    <submittedName>
        <fullName evidence="2">Glycosyl hydrolase family 43</fullName>
    </submittedName>
</protein>
<dbReference type="GO" id="GO:0016787">
    <property type="term" value="F:hydrolase activity"/>
    <property type="evidence" value="ECO:0007669"/>
    <property type="project" value="UniProtKB-KW"/>
</dbReference>
<dbReference type="SUPFAM" id="SSF75005">
    <property type="entry name" value="Arabinanase/levansucrase/invertase"/>
    <property type="match status" value="1"/>
</dbReference>
<proteinExistence type="predicted"/>
<organism evidence="2 3">
    <name type="scientific">Mucilaginibacter gracilis</name>
    <dbReference type="NCBI Taxonomy" id="423350"/>
    <lineage>
        <taxon>Bacteria</taxon>
        <taxon>Pseudomonadati</taxon>
        <taxon>Bacteroidota</taxon>
        <taxon>Sphingobacteriia</taxon>
        <taxon>Sphingobacteriales</taxon>
        <taxon>Sphingobacteriaceae</taxon>
        <taxon>Mucilaginibacter</taxon>
    </lineage>
</organism>
<dbReference type="PROSITE" id="PS51257">
    <property type="entry name" value="PROKAR_LIPOPROTEIN"/>
    <property type="match status" value="1"/>
</dbReference>
<dbReference type="CDD" id="cd08983">
    <property type="entry name" value="GH43_Bt3655-like"/>
    <property type="match status" value="1"/>
</dbReference>
<dbReference type="PANTHER" id="PTHR43301:SF3">
    <property type="entry name" value="ARABINAN ENDO-1,5-ALPHA-L-ARABINOSIDASE A-RELATED"/>
    <property type="match status" value="1"/>
</dbReference>
<dbReference type="EMBL" id="RBKU01000001">
    <property type="protein sequence ID" value="RKR84335.1"/>
    <property type="molecule type" value="Genomic_DNA"/>
</dbReference>
<dbReference type="InterPro" id="IPR023296">
    <property type="entry name" value="Glyco_hydro_beta-prop_sf"/>
</dbReference>
<feature type="domain" description="Arabinosidase BT-3657-like N-terminal" evidence="1">
    <location>
        <begin position="23"/>
        <end position="114"/>
    </location>
</feature>
<dbReference type="AlphaFoldDB" id="A0A495J5T1"/>
<keyword evidence="3" id="KW-1185">Reference proteome</keyword>
<reference evidence="2 3" key="1">
    <citation type="submission" date="2018-10" db="EMBL/GenBank/DDBJ databases">
        <title>Genomic Encyclopedia of Archaeal and Bacterial Type Strains, Phase II (KMG-II): from individual species to whole genera.</title>
        <authorList>
            <person name="Goeker M."/>
        </authorList>
    </citation>
    <scope>NUCLEOTIDE SEQUENCE [LARGE SCALE GENOMIC DNA]</scope>
    <source>
        <strain evidence="2 3">DSM 18602</strain>
    </source>
</reference>
<accession>A0A495J5T1</accession>
<dbReference type="Gene3D" id="2.115.10.20">
    <property type="entry name" value="Glycosyl hydrolase domain, family 43"/>
    <property type="match status" value="1"/>
</dbReference>
<evidence type="ECO:0000259" key="1">
    <source>
        <dbReference type="Pfam" id="PF22847"/>
    </source>
</evidence>
<keyword evidence="2" id="KW-0378">Hydrolase</keyword>
<dbReference type="PANTHER" id="PTHR43301">
    <property type="entry name" value="ARABINAN ENDO-1,5-ALPHA-L-ARABINOSIDASE"/>
    <property type="match status" value="1"/>
</dbReference>